<sequence>MGLSQYEGPISFGLILGIILLVLGYIVVVYFKVRSGDNLSLTILKVSQFQIGSFDFTPNKELQKYKKTIEKLQEEFQVLNDDSKHKFMIMGYLNEVGKQAHKVIGTSQEDKEKVKEVFDKAMDLALNMILHAVKEGKKGRSRICILVPNSNGKLYIIKGHGYSDEGRDKLRLGERSYAGTAFREKRIIRTGNIKKRDENNTPFQKVPQQKDYISLICVPIILFNTCIGVLNIDCWSENTFTDDDEKYLQYFANQLALPLMTYRIKNEEKLHSLIASGREE</sequence>
<proteinExistence type="predicted"/>
<evidence type="ECO:0000313" key="3">
    <source>
        <dbReference type="EMBL" id="PTM58401.1"/>
    </source>
</evidence>
<dbReference type="Pfam" id="PF13185">
    <property type="entry name" value="GAF_2"/>
    <property type="match status" value="1"/>
</dbReference>
<dbReference type="Gene3D" id="3.30.450.40">
    <property type="match status" value="1"/>
</dbReference>
<keyword evidence="1" id="KW-1133">Transmembrane helix</keyword>
<dbReference type="InterPro" id="IPR003018">
    <property type="entry name" value="GAF"/>
</dbReference>
<feature type="domain" description="GAF" evidence="2">
    <location>
        <begin position="121"/>
        <end position="269"/>
    </location>
</feature>
<evidence type="ECO:0000259" key="2">
    <source>
        <dbReference type="SMART" id="SM00065"/>
    </source>
</evidence>
<keyword evidence="4" id="KW-1185">Reference proteome</keyword>
<feature type="transmembrane region" description="Helical" evidence="1">
    <location>
        <begin position="212"/>
        <end position="232"/>
    </location>
</feature>
<dbReference type="SUPFAM" id="SSF55781">
    <property type="entry name" value="GAF domain-like"/>
    <property type="match status" value="1"/>
</dbReference>
<accession>A0A2T4Z930</accession>
<dbReference type="InterPro" id="IPR029016">
    <property type="entry name" value="GAF-like_dom_sf"/>
</dbReference>
<reference evidence="3 4" key="1">
    <citation type="submission" date="2018-04" db="EMBL/GenBank/DDBJ databases">
        <title>Genomic Encyclopedia of Archaeal and Bacterial Type Strains, Phase II (KMG-II): from individual species to whole genera.</title>
        <authorList>
            <person name="Goeker M."/>
        </authorList>
    </citation>
    <scope>NUCLEOTIDE SEQUENCE [LARGE SCALE GENOMIC DNA]</scope>
    <source>
        <strain evidence="3 4">DSM 45169</strain>
    </source>
</reference>
<evidence type="ECO:0000313" key="4">
    <source>
        <dbReference type="Proteomes" id="UP000241639"/>
    </source>
</evidence>
<protein>
    <submittedName>
        <fullName evidence="3">GAF domain-containing protein</fullName>
    </submittedName>
</protein>
<dbReference type="EMBL" id="PZZP01000001">
    <property type="protein sequence ID" value="PTM58401.1"/>
    <property type="molecule type" value="Genomic_DNA"/>
</dbReference>
<keyword evidence="1" id="KW-0812">Transmembrane</keyword>
<evidence type="ECO:0000256" key="1">
    <source>
        <dbReference type="SAM" id="Phobius"/>
    </source>
</evidence>
<comment type="caution">
    <text evidence="3">The sequence shown here is derived from an EMBL/GenBank/DDBJ whole genome shotgun (WGS) entry which is preliminary data.</text>
</comment>
<organism evidence="3 4">
    <name type="scientific">Desmospora activa DSM 45169</name>
    <dbReference type="NCBI Taxonomy" id="1121389"/>
    <lineage>
        <taxon>Bacteria</taxon>
        <taxon>Bacillati</taxon>
        <taxon>Bacillota</taxon>
        <taxon>Bacilli</taxon>
        <taxon>Bacillales</taxon>
        <taxon>Thermoactinomycetaceae</taxon>
        <taxon>Desmospora</taxon>
    </lineage>
</organism>
<gene>
    <name evidence="3" type="ORF">C8J48_0984</name>
</gene>
<dbReference type="Proteomes" id="UP000241639">
    <property type="component" value="Unassembled WGS sequence"/>
</dbReference>
<feature type="transmembrane region" description="Helical" evidence="1">
    <location>
        <begin position="12"/>
        <end position="31"/>
    </location>
</feature>
<dbReference type="SMART" id="SM00065">
    <property type="entry name" value="GAF"/>
    <property type="match status" value="1"/>
</dbReference>
<dbReference type="AlphaFoldDB" id="A0A2T4Z930"/>
<keyword evidence="1" id="KW-0472">Membrane</keyword>
<name>A0A2T4Z930_9BACL</name>